<dbReference type="EMBL" id="GISG01133279">
    <property type="protein sequence ID" value="MBA4643367.1"/>
    <property type="molecule type" value="Transcribed_RNA"/>
</dbReference>
<organism evidence="1">
    <name type="scientific">Opuntia streptacantha</name>
    <name type="common">Prickly pear cactus</name>
    <name type="synonym">Opuntia cardona</name>
    <dbReference type="NCBI Taxonomy" id="393608"/>
    <lineage>
        <taxon>Eukaryota</taxon>
        <taxon>Viridiplantae</taxon>
        <taxon>Streptophyta</taxon>
        <taxon>Embryophyta</taxon>
        <taxon>Tracheophyta</taxon>
        <taxon>Spermatophyta</taxon>
        <taxon>Magnoliopsida</taxon>
        <taxon>eudicotyledons</taxon>
        <taxon>Gunneridae</taxon>
        <taxon>Pentapetalae</taxon>
        <taxon>Caryophyllales</taxon>
        <taxon>Cactineae</taxon>
        <taxon>Cactaceae</taxon>
        <taxon>Opuntioideae</taxon>
        <taxon>Opuntia</taxon>
    </lineage>
</organism>
<sequence length="116" mass="13066">MRQTTLKQSLDKIRNISRELLDDHVVEFLDIVEHPLIITGHKIDSNTLPSKTSTTSYPVQVILRLSWQIIVDHQGNLLHINTTGQKISSNQHTGGTRAKFTHDDVPSILVHISVGR</sequence>
<dbReference type="AlphaFoldDB" id="A0A7C9DJM6"/>
<evidence type="ECO:0000313" key="1">
    <source>
        <dbReference type="EMBL" id="MBA4643367.1"/>
    </source>
</evidence>
<proteinExistence type="predicted"/>
<reference evidence="1" key="2">
    <citation type="submission" date="2020-07" db="EMBL/GenBank/DDBJ databases">
        <authorList>
            <person name="Vera ALvarez R."/>
            <person name="Arias-Moreno D.M."/>
            <person name="Jimenez-Jacinto V."/>
            <person name="Jimenez-Bremont J.F."/>
            <person name="Swaminathan K."/>
            <person name="Moose S.P."/>
            <person name="Guerrero-Gonzalez M.L."/>
            <person name="Marino-Ramirez L."/>
            <person name="Landsman D."/>
            <person name="Rodriguez-Kessler M."/>
            <person name="Delgado-Sanchez P."/>
        </authorList>
    </citation>
    <scope>NUCLEOTIDE SEQUENCE</scope>
    <source>
        <tissue evidence="1">Cladode</tissue>
    </source>
</reference>
<dbReference type="AntiFam" id="ANF00149">
    <property type="entry name" value="Shadow ORF (opposite cshA)"/>
</dbReference>
<name>A0A7C9DJM6_OPUST</name>
<accession>A0A7C9DJM6</accession>
<reference evidence="1" key="1">
    <citation type="journal article" date="2013" name="J. Plant Res.">
        <title>Effect of fungi and light on seed germination of three Opuntia species from semiarid lands of central Mexico.</title>
        <authorList>
            <person name="Delgado-Sanchez P."/>
            <person name="Jimenez-Bremont J.F."/>
            <person name="Guerrero-Gonzalez Mde L."/>
            <person name="Flores J."/>
        </authorList>
    </citation>
    <scope>NUCLEOTIDE SEQUENCE</scope>
    <source>
        <tissue evidence="1">Cladode</tissue>
    </source>
</reference>
<protein>
    <submittedName>
        <fullName evidence="1">Uncharacterized protein</fullName>
    </submittedName>
</protein>